<feature type="domain" description="ABM" evidence="1">
    <location>
        <begin position="1"/>
        <end position="65"/>
    </location>
</feature>
<dbReference type="InterPro" id="IPR007138">
    <property type="entry name" value="ABM_dom"/>
</dbReference>
<gene>
    <name evidence="2" type="ORF">ACFP3V_23265</name>
</gene>
<name>A0ABW1G606_9ACTN</name>
<evidence type="ECO:0000259" key="1">
    <source>
        <dbReference type="Pfam" id="PF03992"/>
    </source>
</evidence>
<accession>A0ABW1G606</accession>
<protein>
    <submittedName>
        <fullName evidence="2">Antibiotic biosynthesis monooxygenase</fullName>
    </submittedName>
</protein>
<keyword evidence="2" id="KW-0560">Oxidoreductase</keyword>
<organism evidence="2 3">
    <name type="scientific">Streptacidiphilus monticola</name>
    <dbReference type="NCBI Taxonomy" id="2161674"/>
    <lineage>
        <taxon>Bacteria</taxon>
        <taxon>Bacillati</taxon>
        <taxon>Actinomycetota</taxon>
        <taxon>Actinomycetes</taxon>
        <taxon>Kitasatosporales</taxon>
        <taxon>Streptomycetaceae</taxon>
        <taxon>Streptacidiphilus</taxon>
    </lineage>
</organism>
<keyword evidence="3" id="KW-1185">Reference proteome</keyword>
<evidence type="ECO:0000313" key="2">
    <source>
        <dbReference type="EMBL" id="MFC5910126.1"/>
    </source>
</evidence>
<sequence>MFVRTVYMVGDPAKVEDSLEALRTEGRQMLSEQPGYAGMGLFTDRELGKISIGSWWTSEQAMQDSFEALRERRDALLGRFSHSPTIDTWEVAAFEPIDRPGPGCGFRLTRLEFDPMDADLVADSFKGSALQRMKEVPGLIGASLFLNRAHGRGAAGAMYRDRDALTASRGAQAAIRDEAVGKAHSMVRAVEEFEVVLVDMPTPSPS</sequence>
<dbReference type="Proteomes" id="UP001596174">
    <property type="component" value="Unassembled WGS sequence"/>
</dbReference>
<dbReference type="InterPro" id="IPR011008">
    <property type="entry name" value="Dimeric_a/b-barrel"/>
</dbReference>
<comment type="caution">
    <text evidence="2">The sequence shown here is derived from an EMBL/GenBank/DDBJ whole genome shotgun (WGS) entry which is preliminary data.</text>
</comment>
<dbReference type="SUPFAM" id="SSF54909">
    <property type="entry name" value="Dimeric alpha+beta barrel"/>
    <property type="match status" value="1"/>
</dbReference>
<evidence type="ECO:0000313" key="3">
    <source>
        <dbReference type="Proteomes" id="UP001596174"/>
    </source>
</evidence>
<dbReference type="GO" id="GO:0004497">
    <property type="term" value="F:monooxygenase activity"/>
    <property type="evidence" value="ECO:0007669"/>
    <property type="project" value="UniProtKB-KW"/>
</dbReference>
<keyword evidence="2" id="KW-0503">Monooxygenase</keyword>
<dbReference type="RefSeq" id="WP_380586741.1">
    <property type="nucleotide sequence ID" value="NZ_JBHSQJ010000101.1"/>
</dbReference>
<reference evidence="3" key="1">
    <citation type="journal article" date="2019" name="Int. J. Syst. Evol. Microbiol.">
        <title>The Global Catalogue of Microorganisms (GCM) 10K type strain sequencing project: providing services to taxonomists for standard genome sequencing and annotation.</title>
        <authorList>
            <consortium name="The Broad Institute Genomics Platform"/>
            <consortium name="The Broad Institute Genome Sequencing Center for Infectious Disease"/>
            <person name="Wu L."/>
            <person name="Ma J."/>
        </authorList>
    </citation>
    <scope>NUCLEOTIDE SEQUENCE [LARGE SCALE GENOMIC DNA]</scope>
    <source>
        <strain evidence="3">JCM 4816</strain>
    </source>
</reference>
<dbReference type="Pfam" id="PF03992">
    <property type="entry name" value="ABM"/>
    <property type="match status" value="1"/>
</dbReference>
<proteinExistence type="predicted"/>
<dbReference type="EMBL" id="JBHSQJ010000101">
    <property type="protein sequence ID" value="MFC5910126.1"/>
    <property type="molecule type" value="Genomic_DNA"/>
</dbReference>